<protein>
    <submittedName>
        <fullName evidence="2">Reactive intermediate/imine deaminase</fullName>
    </submittedName>
</protein>
<dbReference type="PANTHER" id="PTHR11803:SF39">
    <property type="entry name" value="2-IMINOBUTANOATE_2-IMINOPROPANOATE DEAMINASE"/>
    <property type="match status" value="1"/>
</dbReference>
<dbReference type="EMBL" id="MIEK01000056">
    <property type="protein sequence ID" value="OEH81215.1"/>
    <property type="molecule type" value="Genomic_DNA"/>
</dbReference>
<gene>
    <name evidence="2" type="ORF">BCR26_05040</name>
</gene>
<dbReference type="InterPro" id="IPR006175">
    <property type="entry name" value="YjgF/YER057c/UK114"/>
</dbReference>
<dbReference type="SUPFAM" id="SSF55298">
    <property type="entry name" value="YjgF-like"/>
    <property type="match status" value="1"/>
</dbReference>
<dbReference type="InterPro" id="IPR006056">
    <property type="entry name" value="RidA"/>
</dbReference>
<dbReference type="GO" id="GO:0005829">
    <property type="term" value="C:cytosol"/>
    <property type="evidence" value="ECO:0007669"/>
    <property type="project" value="TreeGrafter"/>
</dbReference>
<comment type="caution">
    <text evidence="2">The sequence shown here is derived from an EMBL/GenBank/DDBJ whole genome shotgun (WGS) entry which is preliminary data.</text>
</comment>
<proteinExistence type="inferred from homology"/>
<dbReference type="GO" id="GO:0019239">
    <property type="term" value="F:deaminase activity"/>
    <property type="evidence" value="ECO:0007669"/>
    <property type="project" value="TreeGrafter"/>
</dbReference>
<dbReference type="NCBIfam" id="TIGR00004">
    <property type="entry name" value="Rid family detoxifying hydrolase"/>
    <property type="match status" value="1"/>
</dbReference>
<dbReference type="InterPro" id="IPR035959">
    <property type="entry name" value="RutC-like_sf"/>
</dbReference>
<comment type="similarity">
    <text evidence="1">Belongs to the RutC family.</text>
</comment>
<evidence type="ECO:0000313" key="3">
    <source>
        <dbReference type="Proteomes" id="UP000095256"/>
    </source>
</evidence>
<organism evidence="2 3">
    <name type="scientific">Enterococcus rivorum</name>
    <dbReference type="NCBI Taxonomy" id="762845"/>
    <lineage>
        <taxon>Bacteria</taxon>
        <taxon>Bacillati</taxon>
        <taxon>Bacillota</taxon>
        <taxon>Bacilli</taxon>
        <taxon>Lactobacillales</taxon>
        <taxon>Enterococcaceae</taxon>
        <taxon>Enterococcus</taxon>
    </lineage>
</organism>
<dbReference type="OrthoDB" id="9803101at2"/>
<dbReference type="Proteomes" id="UP000095256">
    <property type="component" value="Unassembled WGS sequence"/>
</dbReference>
<dbReference type="RefSeq" id="WP_069699803.1">
    <property type="nucleotide sequence ID" value="NZ_JAGGMA010000004.1"/>
</dbReference>
<evidence type="ECO:0000313" key="2">
    <source>
        <dbReference type="EMBL" id="OEH81215.1"/>
    </source>
</evidence>
<dbReference type="CDD" id="cd00448">
    <property type="entry name" value="YjgF_YER057c_UK114_family"/>
    <property type="match status" value="1"/>
</dbReference>
<sequence>MKNNIINSSKAPAAVGPYSHSVLANNVLYVSGQLGLDPVTGEMQATVEEQAEQALQNLGEILKEANMSYRDIVKTTVFLKNMTDFVAINEIYGKYFSENPPARSCVEVAELPKGGLFEVEAIASKQE</sequence>
<dbReference type="AlphaFoldDB" id="A0A1E5KTJ9"/>
<name>A0A1E5KTJ9_9ENTE</name>
<accession>A0A1E5KTJ9</accession>
<reference evidence="2 3" key="1">
    <citation type="submission" date="2016-09" db="EMBL/GenBank/DDBJ databases">
        <authorList>
            <person name="Capua I."/>
            <person name="De Benedictis P."/>
            <person name="Joannis T."/>
            <person name="Lombin L.H."/>
            <person name="Cattoli G."/>
        </authorList>
    </citation>
    <scope>NUCLEOTIDE SEQUENCE [LARGE SCALE GENOMIC DNA]</scope>
    <source>
        <strain evidence="2 3">LMG 25899</strain>
    </source>
</reference>
<dbReference type="STRING" id="762845.BCR26_05040"/>
<dbReference type="FunFam" id="3.30.1330.40:FF:000001">
    <property type="entry name" value="L-PSP family endoribonuclease"/>
    <property type="match status" value="1"/>
</dbReference>
<keyword evidence="3" id="KW-1185">Reference proteome</keyword>
<dbReference type="Gene3D" id="3.30.1330.40">
    <property type="entry name" value="RutC-like"/>
    <property type="match status" value="1"/>
</dbReference>
<evidence type="ECO:0000256" key="1">
    <source>
        <dbReference type="ARBA" id="ARBA00010552"/>
    </source>
</evidence>
<dbReference type="Pfam" id="PF01042">
    <property type="entry name" value="Ribonuc_L-PSP"/>
    <property type="match status" value="1"/>
</dbReference>
<dbReference type="PANTHER" id="PTHR11803">
    <property type="entry name" value="2-IMINOBUTANOATE/2-IMINOPROPANOATE DEAMINASE RIDA"/>
    <property type="match status" value="1"/>
</dbReference>